<evidence type="ECO:0000256" key="3">
    <source>
        <dbReference type="ARBA" id="ARBA00022490"/>
    </source>
</evidence>
<dbReference type="EMBL" id="JBDFQZ010000003">
    <property type="protein sequence ID" value="KAK9742818.1"/>
    <property type="molecule type" value="Genomic_DNA"/>
</dbReference>
<dbReference type="Pfam" id="PF10248">
    <property type="entry name" value="Mlf1IP"/>
    <property type="match status" value="1"/>
</dbReference>
<name>A0AAW1M9Z7_SAPOF</name>
<accession>A0AAW1M9Z7</accession>
<feature type="compositionally biased region" description="Basic residues" evidence="5">
    <location>
        <begin position="277"/>
        <end position="287"/>
    </location>
</feature>
<evidence type="ECO:0000256" key="2">
    <source>
        <dbReference type="ARBA" id="ARBA00008332"/>
    </source>
</evidence>
<comment type="similarity">
    <text evidence="2">Belongs to the MLF family.</text>
</comment>
<evidence type="ECO:0000313" key="7">
    <source>
        <dbReference type="Proteomes" id="UP001443914"/>
    </source>
</evidence>
<feature type="region of interest" description="Disordered" evidence="5">
    <location>
        <begin position="170"/>
        <end position="200"/>
    </location>
</feature>
<keyword evidence="3" id="KW-0963">Cytoplasm</keyword>
<feature type="region of interest" description="Disordered" evidence="5">
    <location>
        <begin position="1"/>
        <end position="130"/>
    </location>
</feature>
<dbReference type="EMBL" id="JBDFQZ010000003">
    <property type="protein sequence ID" value="KAK9742817.1"/>
    <property type="molecule type" value="Genomic_DNA"/>
</dbReference>
<feature type="compositionally biased region" description="Basic and acidic residues" evidence="5">
    <location>
        <begin position="1"/>
        <end position="13"/>
    </location>
</feature>
<evidence type="ECO:0000256" key="1">
    <source>
        <dbReference type="ARBA" id="ARBA00004496"/>
    </source>
</evidence>
<comment type="subcellular location">
    <subcellularLocation>
        <location evidence="1">Cytoplasm</location>
    </subcellularLocation>
</comment>
<proteinExistence type="inferred from homology"/>
<protein>
    <recommendedName>
        <fullName evidence="8">Myeloid leukemia factor 1</fullName>
    </recommendedName>
</protein>
<feature type="compositionally biased region" description="Basic and acidic residues" evidence="5">
    <location>
        <begin position="79"/>
        <end position="91"/>
    </location>
</feature>
<sequence>MQDNRGQDQRTEFGDFGNLGGFGGSIFGRNPFDDPFFTTRPFGSILNQRNRVGESHSIIPPVGPVIQELSSDDDEDNSNDGRESEGEEAPKSTRPSMAPFVNHPDDETDDDQKDTNCRTDYNKVQGNQPQTFKVSTCKVTYGGIDGVYYSSSSTRRMGSDGVIVEECKEADKSKGEATHRISRGLHDKGHSVTRKLNPDGKVDTLQTLHNLNEDELGSFEEAWRSNNGGHLPPWTGPRGSSMGRTPGSFLLPPTRHMEDSTDNGPQNETRANPSGGRSKKVVRIPIE</sequence>
<keyword evidence="7" id="KW-1185">Reference proteome</keyword>
<comment type="caution">
    <text evidence="6">The sequence shown here is derived from an EMBL/GenBank/DDBJ whole genome shotgun (WGS) entry which is preliminary data.</text>
</comment>
<dbReference type="Proteomes" id="UP001443914">
    <property type="component" value="Unassembled WGS sequence"/>
</dbReference>
<feature type="compositionally biased region" description="Gly residues" evidence="5">
    <location>
        <begin position="17"/>
        <end position="26"/>
    </location>
</feature>
<keyword evidence="4" id="KW-0597">Phosphoprotein</keyword>
<reference evidence="6 7" key="1">
    <citation type="submission" date="2024-03" db="EMBL/GenBank/DDBJ databases">
        <title>WGS assembly of Saponaria officinalis var. Norfolk2.</title>
        <authorList>
            <person name="Jenkins J."/>
            <person name="Shu S."/>
            <person name="Grimwood J."/>
            <person name="Barry K."/>
            <person name="Goodstein D."/>
            <person name="Schmutz J."/>
            <person name="Leebens-Mack J."/>
            <person name="Osbourn A."/>
        </authorList>
    </citation>
    <scope>NUCLEOTIDE SEQUENCE [LARGE SCALE GENOMIC DNA]</scope>
    <source>
        <strain evidence="7">cv. Norfolk2</strain>
        <strain evidence="6">JIC</strain>
        <tissue evidence="6">Leaf</tissue>
    </source>
</reference>
<evidence type="ECO:0000313" key="6">
    <source>
        <dbReference type="EMBL" id="KAK9742817.1"/>
    </source>
</evidence>
<gene>
    <name evidence="6" type="ORF">RND81_03G199400</name>
</gene>
<dbReference type="AlphaFoldDB" id="A0AAW1M9Z7"/>
<evidence type="ECO:0008006" key="8">
    <source>
        <dbReference type="Google" id="ProtNLM"/>
    </source>
</evidence>
<dbReference type="PANTHER" id="PTHR13105">
    <property type="entry name" value="MYELOID LEUKEMIA FACTOR"/>
    <property type="match status" value="1"/>
</dbReference>
<feature type="compositionally biased region" description="Low complexity" evidence="5">
    <location>
        <begin position="33"/>
        <end position="42"/>
    </location>
</feature>
<evidence type="ECO:0000256" key="5">
    <source>
        <dbReference type="SAM" id="MobiDB-lite"/>
    </source>
</evidence>
<feature type="compositionally biased region" description="Polar residues" evidence="5">
    <location>
        <begin position="262"/>
        <end position="272"/>
    </location>
</feature>
<dbReference type="EMBL" id="JBDFQZ010000003">
    <property type="protein sequence ID" value="KAK9742819.1"/>
    <property type="molecule type" value="Genomic_DNA"/>
</dbReference>
<evidence type="ECO:0000256" key="4">
    <source>
        <dbReference type="ARBA" id="ARBA00022553"/>
    </source>
</evidence>
<feature type="region of interest" description="Disordered" evidence="5">
    <location>
        <begin position="223"/>
        <end position="287"/>
    </location>
</feature>
<dbReference type="GO" id="GO:0005737">
    <property type="term" value="C:cytoplasm"/>
    <property type="evidence" value="ECO:0007669"/>
    <property type="project" value="UniProtKB-SubCell"/>
</dbReference>
<organism evidence="6 7">
    <name type="scientific">Saponaria officinalis</name>
    <name type="common">Common soapwort</name>
    <name type="synonym">Lychnis saponaria</name>
    <dbReference type="NCBI Taxonomy" id="3572"/>
    <lineage>
        <taxon>Eukaryota</taxon>
        <taxon>Viridiplantae</taxon>
        <taxon>Streptophyta</taxon>
        <taxon>Embryophyta</taxon>
        <taxon>Tracheophyta</taxon>
        <taxon>Spermatophyta</taxon>
        <taxon>Magnoliopsida</taxon>
        <taxon>eudicotyledons</taxon>
        <taxon>Gunneridae</taxon>
        <taxon>Pentapetalae</taxon>
        <taxon>Caryophyllales</taxon>
        <taxon>Caryophyllaceae</taxon>
        <taxon>Caryophylleae</taxon>
        <taxon>Saponaria</taxon>
    </lineage>
</organism>
<dbReference type="InterPro" id="IPR019376">
    <property type="entry name" value="Myeloid_leukemia_factor"/>
</dbReference>